<evidence type="ECO:0000313" key="1">
    <source>
        <dbReference type="EMBL" id="ATB41146.1"/>
    </source>
</evidence>
<sequence length="100" mass="11593">MIDNHYAASIFRIDVILPDSEEDFRVINEERVASYTTKTFVEALRWRRDQRVAIHIAVMSLGEWKNFRTKDIDTRASGTLVITYGWDPATAEFGVGINWK</sequence>
<reference evidence="1 2" key="1">
    <citation type="submission" date="2017-06" db="EMBL/GenBank/DDBJ databases">
        <title>Sequencing and comparative analysis of myxobacterial genomes.</title>
        <authorList>
            <person name="Rupp O."/>
            <person name="Goesmann A."/>
            <person name="Sogaard-Andersen L."/>
        </authorList>
    </citation>
    <scope>NUCLEOTIDE SEQUENCE [LARGE SCALE GENOMIC DNA]</scope>
    <source>
        <strain evidence="1 2">DSM 52655</strain>
    </source>
</reference>
<name>A0A250JDB7_9BACT</name>
<dbReference type="KEGG" id="cfus:CYFUS_006608"/>
<dbReference type="EMBL" id="CP022098">
    <property type="protein sequence ID" value="ATB41146.1"/>
    <property type="molecule type" value="Genomic_DNA"/>
</dbReference>
<dbReference type="AlphaFoldDB" id="A0A250JDB7"/>
<organism evidence="1 2">
    <name type="scientific">Cystobacter fuscus</name>
    <dbReference type="NCBI Taxonomy" id="43"/>
    <lineage>
        <taxon>Bacteria</taxon>
        <taxon>Pseudomonadati</taxon>
        <taxon>Myxococcota</taxon>
        <taxon>Myxococcia</taxon>
        <taxon>Myxococcales</taxon>
        <taxon>Cystobacterineae</taxon>
        <taxon>Archangiaceae</taxon>
        <taxon>Cystobacter</taxon>
    </lineage>
</organism>
<protein>
    <submittedName>
        <fullName evidence="1">Uncharacterized protein</fullName>
    </submittedName>
</protein>
<gene>
    <name evidence="1" type="ORF">CYFUS_006608</name>
</gene>
<evidence type="ECO:0000313" key="2">
    <source>
        <dbReference type="Proteomes" id="UP000217257"/>
    </source>
</evidence>
<proteinExistence type="predicted"/>
<accession>A0A250JDB7</accession>
<dbReference type="Proteomes" id="UP000217257">
    <property type="component" value="Chromosome"/>
</dbReference>